<gene>
    <name evidence="7" type="ORF">SAMN05421870_102562</name>
</gene>
<dbReference type="STRING" id="943816.AN217_03555"/>
<sequence length="513" mass="54956">MRHGQVTKATKEPAEPARILVVGGGYVGMYTALRLQRRLKQRLKLAAGAVGAAAPDAPDALGTPGAPVASSLASAAGVTLTILDPDPYMTYQPFLPEAAAGSISPRHVVVPLRRVLPDCQVIVGEAHTIDHARRVAHISTLATAEADAARAARAAPGEQPEPRTLELPYTELVLAPGSVSRTLPVPGLAEHGIGFKTVEEAIGLRNHVLEQLDIASSTRDPALRDAALTFVFVGGGYAGVEALAELEDMARYACRYYHNISAHDLRFLLVEASDRILPEVGAEMGGYALRELRARNIDVRLETRLDSCENRVAVLSDGSRHPARTLVWTAGVKPHPLLARTGLPVTARGKLKCAATLRVEGTEHAWSAGDAAAVPDLTADTEPTDGAEPPLCAPNAQHAVRQARSLADNLAAVSEGREPTPYRHSYAGSVASLGLHKGVAHVYGRKLKGYPAWFMHRAYHLSRVPTFNRKARVLAEWVLSGLFKREIVSLGSLEHPRAEFESAAGTVRRPDEN</sequence>
<dbReference type="SUPFAM" id="SSF51905">
    <property type="entry name" value="FAD/NAD(P)-binding domain"/>
    <property type="match status" value="1"/>
</dbReference>
<evidence type="ECO:0000313" key="8">
    <source>
        <dbReference type="Proteomes" id="UP000182841"/>
    </source>
</evidence>
<keyword evidence="2" id="KW-0285">Flavoprotein</keyword>
<dbReference type="InterPro" id="IPR045024">
    <property type="entry name" value="NDH-2"/>
</dbReference>
<keyword evidence="8" id="KW-1185">Reference proteome</keyword>
<dbReference type="Gene3D" id="3.50.50.100">
    <property type="match status" value="1"/>
</dbReference>
<dbReference type="Pfam" id="PF07992">
    <property type="entry name" value="Pyr_redox_2"/>
    <property type="match status" value="1"/>
</dbReference>
<dbReference type="EMBL" id="FOGO01000002">
    <property type="protein sequence ID" value="SER57343.1"/>
    <property type="molecule type" value="Genomic_DNA"/>
</dbReference>
<evidence type="ECO:0000256" key="2">
    <source>
        <dbReference type="ARBA" id="ARBA00022630"/>
    </source>
</evidence>
<dbReference type="PANTHER" id="PTHR43706:SF45">
    <property type="entry name" value="NADH DEHYDROGENASE-LIKE PROTEIN RV1812C"/>
    <property type="match status" value="1"/>
</dbReference>
<dbReference type="InterPro" id="IPR023753">
    <property type="entry name" value="FAD/NAD-binding_dom"/>
</dbReference>
<name>A0A1H9QBY8_9ACTN</name>
<proteinExistence type="inferred from homology"/>
<comment type="similarity">
    <text evidence="1">Belongs to the NADH dehydrogenase family.</text>
</comment>
<dbReference type="GO" id="GO:0003954">
    <property type="term" value="F:NADH dehydrogenase activity"/>
    <property type="evidence" value="ECO:0007669"/>
    <property type="project" value="InterPro"/>
</dbReference>
<evidence type="ECO:0000256" key="3">
    <source>
        <dbReference type="ARBA" id="ARBA00022827"/>
    </source>
</evidence>
<keyword evidence="5" id="KW-0520">NAD</keyword>
<dbReference type="Proteomes" id="UP000182841">
    <property type="component" value="Unassembled WGS sequence"/>
</dbReference>
<evidence type="ECO:0000259" key="6">
    <source>
        <dbReference type="Pfam" id="PF07992"/>
    </source>
</evidence>
<accession>A0A1H9QBY8</accession>
<evidence type="ECO:0000313" key="7">
    <source>
        <dbReference type="EMBL" id="SER57343.1"/>
    </source>
</evidence>
<evidence type="ECO:0000256" key="1">
    <source>
        <dbReference type="ARBA" id="ARBA00005272"/>
    </source>
</evidence>
<dbReference type="InterPro" id="IPR036188">
    <property type="entry name" value="FAD/NAD-bd_sf"/>
</dbReference>
<keyword evidence="3" id="KW-0274">FAD</keyword>
<evidence type="ECO:0000256" key="5">
    <source>
        <dbReference type="ARBA" id="ARBA00023027"/>
    </source>
</evidence>
<feature type="domain" description="FAD/NAD(P)-binding" evidence="6">
    <location>
        <begin position="65"/>
        <end position="377"/>
    </location>
</feature>
<dbReference type="PRINTS" id="PR00368">
    <property type="entry name" value="FADPNR"/>
</dbReference>
<protein>
    <submittedName>
        <fullName evidence="7">NADH dehydrogenase</fullName>
    </submittedName>
</protein>
<evidence type="ECO:0000256" key="4">
    <source>
        <dbReference type="ARBA" id="ARBA00023002"/>
    </source>
</evidence>
<organism evidence="7 8">
    <name type="scientific">Streptomyces qinglanensis</name>
    <dbReference type="NCBI Taxonomy" id="943816"/>
    <lineage>
        <taxon>Bacteria</taxon>
        <taxon>Bacillati</taxon>
        <taxon>Actinomycetota</taxon>
        <taxon>Actinomycetes</taxon>
        <taxon>Kitasatosporales</taxon>
        <taxon>Streptomycetaceae</taxon>
        <taxon>Streptomyces</taxon>
    </lineage>
</organism>
<keyword evidence="4" id="KW-0560">Oxidoreductase</keyword>
<dbReference type="AlphaFoldDB" id="A0A1H9QBY8"/>
<dbReference type="PANTHER" id="PTHR43706">
    <property type="entry name" value="NADH DEHYDROGENASE"/>
    <property type="match status" value="1"/>
</dbReference>
<reference evidence="8" key="1">
    <citation type="submission" date="2016-10" db="EMBL/GenBank/DDBJ databases">
        <authorList>
            <person name="Varghese N."/>
            <person name="Submissions S."/>
        </authorList>
    </citation>
    <scope>NUCLEOTIDE SEQUENCE [LARGE SCALE GENOMIC DNA]</scope>
    <source>
        <strain evidence="8">CGMCC 4.6825</strain>
    </source>
</reference>